<reference evidence="10" key="1">
    <citation type="journal article" date="2018" name="Nat. Microbiol.">
        <title>Leveraging single-cell genomics to expand the fungal tree of life.</title>
        <authorList>
            <person name="Ahrendt S.R."/>
            <person name="Quandt C.A."/>
            <person name="Ciobanu D."/>
            <person name="Clum A."/>
            <person name="Salamov A."/>
            <person name="Andreopoulos B."/>
            <person name="Cheng J.F."/>
            <person name="Woyke T."/>
            <person name="Pelin A."/>
            <person name="Henrissat B."/>
            <person name="Reynolds N.K."/>
            <person name="Benny G.L."/>
            <person name="Smith M.E."/>
            <person name="James T.Y."/>
            <person name="Grigoriev I.V."/>
        </authorList>
    </citation>
    <scope>NUCLEOTIDE SEQUENCE [LARGE SCALE GENOMIC DNA]</scope>
    <source>
        <strain evidence="10">RSA 1356</strain>
    </source>
</reference>
<evidence type="ECO:0000256" key="7">
    <source>
        <dbReference type="PIRNR" id="PIRNR031032"/>
    </source>
</evidence>
<evidence type="ECO:0000256" key="3">
    <source>
        <dbReference type="ARBA" id="ARBA00022692"/>
    </source>
</evidence>
<accession>A0A4P9XMR7</accession>
<evidence type="ECO:0000313" key="10">
    <source>
        <dbReference type="Proteomes" id="UP000271241"/>
    </source>
</evidence>
<comment type="similarity">
    <text evidence="2">Belongs to the TMEM97/sigma-2 receptor family.</text>
</comment>
<organism evidence="9 10">
    <name type="scientific">Thamnocephalis sphaerospora</name>
    <dbReference type="NCBI Taxonomy" id="78915"/>
    <lineage>
        <taxon>Eukaryota</taxon>
        <taxon>Fungi</taxon>
        <taxon>Fungi incertae sedis</taxon>
        <taxon>Zoopagomycota</taxon>
        <taxon>Zoopagomycotina</taxon>
        <taxon>Zoopagomycetes</taxon>
        <taxon>Zoopagales</taxon>
        <taxon>Sigmoideomycetaceae</taxon>
        <taxon>Thamnocephalis</taxon>
    </lineage>
</organism>
<sequence length="168" mass="19339">MDSQALLPPHWLPAALRDMRAWYAETMQDPLMHPQRPAEQLVWFRAFVTCEIFFQLPLMILALYAFHQCTRTGNDQVLRRWRLPLFAYAVHTATTLAPTLGELLVWPTADASDIAALRGDAAWPVVITPAAKLTLFGFYLPYLFFPLLLVWRLLPLFNDTAAEQRKKQ</sequence>
<dbReference type="PIRSF" id="PIRSF031032">
    <property type="entry name" value="TMP_97_prd"/>
    <property type="match status" value="1"/>
</dbReference>
<evidence type="ECO:0000256" key="1">
    <source>
        <dbReference type="ARBA" id="ARBA00004477"/>
    </source>
</evidence>
<keyword evidence="3 7" id="KW-0812">Transmembrane</keyword>
<evidence type="ECO:0000256" key="5">
    <source>
        <dbReference type="ARBA" id="ARBA00022989"/>
    </source>
</evidence>
<evidence type="ECO:0000256" key="2">
    <source>
        <dbReference type="ARBA" id="ARBA00009096"/>
    </source>
</evidence>
<name>A0A4P9XMR7_9FUNG</name>
<proteinExistence type="inferred from homology"/>
<feature type="domain" description="EXPERA" evidence="8">
    <location>
        <begin position="1"/>
        <end position="150"/>
    </location>
</feature>
<dbReference type="PANTHER" id="PTHR31204:SF1">
    <property type="entry name" value="SIGMA INTRACELLULAR RECEPTOR 2"/>
    <property type="match status" value="1"/>
</dbReference>
<dbReference type="InterPro" id="IPR033118">
    <property type="entry name" value="EXPERA"/>
</dbReference>
<feature type="transmembrane region" description="Helical" evidence="7">
    <location>
        <begin position="85"/>
        <end position="106"/>
    </location>
</feature>
<dbReference type="PROSITE" id="PS51751">
    <property type="entry name" value="EXPERA"/>
    <property type="match status" value="1"/>
</dbReference>
<dbReference type="PANTHER" id="PTHR31204">
    <property type="entry name" value="SIGMA INTRACELLULAR RECEPTOR 2"/>
    <property type="match status" value="1"/>
</dbReference>
<dbReference type="InterPro" id="IPR016964">
    <property type="entry name" value="Sigma2_recept"/>
</dbReference>
<feature type="transmembrane region" description="Helical" evidence="7">
    <location>
        <begin position="139"/>
        <end position="157"/>
    </location>
</feature>
<keyword evidence="10" id="KW-1185">Reference proteome</keyword>
<keyword evidence="4 7" id="KW-0256">Endoplasmic reticulum</keyword>
<dbReference type="OrthoDB" id="433124at2759"/>
<protein>
    <recommendedName>
        <fullName evidence="7">Efficient mitochondria targeting-associated protein 19</fullName>
    </recommendedName>
</protein>
<feature type="transmembrane region" description="Helical" evidence="7">
    <location>
        <begin position="42"/>
        <end position="64"/>
    </location>
</feature>
<dbReference type="GO" id="GO:0005789">
    <property type="term" value="C:endoplasmic reticulum membrane"/>
    <property type="evidence" value="ECO:0007669"/>
    <property type="project" value="UniProtKB-SubCell"/>
</dbReference>
<comment type="subcellular location">
    <subcellularLocation>
        <location evidence="1">Endoplasmic reticulum membrane</location>
        <topology evidence="1">Multi-pass membrane protein</topology>
    </subcellularLocation>
</comment>
<dbReference type="Proteomes" id="UP000271241">
    <property type="component" value="Unassembled WGS sequence"/>
</dbReference>
<dbReference type="InterPro" id="IPR051987">
    <property type="entry name" value="Sigma-2_receptor-like"/>
</dbReference>
<keyword evidence="5 7" id="KW-1133">Transmembrane helix</keyword>
<dbReference type="EMBL" id="KZ992837">
    <property type="protein sequence ID" value="RKP06681.1"/>
    <property type="molecule type" value="Genomic_DNA"/>
</dbReference>
<evidence type="ECO:0000256" key="6">
    <source>
        <dbReference type="ARBA" id="ARBA00023136"/>
    </source>
</evidence>
<evidence type="ECO:0000259" key="8">
    <source>
        <dbReference type="PROSITE" id="PS51751"/>
    </source>
</evidence>
<evidence type="ECO:0000256" key="4">
    <source>
        <dbReference type="ARBA" id="ARBA00022824"/>
    </source>
</evidence>
<dbReference type="Pfam" id="PF05241">
    <property type="entry name" value="EBP"/>
    <property type="match status" value="1"/>
</dbReference>
<evidence type="ECO:0000313" key="9">
    <source>
        <dbReference type="EMBL" id="RKP06681.1"/>
    </source>
</evidence>
<gene>
    <name evidence="9" type="ORF">THASP1DRAFT_31506</name>
</gene>
<keyword evidence="6 7" id="KW-0472">Membrane</keyword>
<dbReference type="AlphaFoldDB" id="A0A4P9XMR7"/>